<reference evidence="1" key="1">
    <citation type="submission" date="2020-04" db="EMBL/GenBank/DDBJ databases">
        <authorList>
            <person name="Chiriac C."/>
            <person name="Salcher M."/>
            <person name="Ghai R."/>
            <person name="Kavagutti S V."/>
        </authorList>
    </citation>
    <scope>NUCLEOTIDE SEQUENCE</scope>
</reference>
<sequence length="57" mass="6914">MNEKFIQLFEKSKMTKAEFCRVIGLKKQNANVYFNNKSEMKNSTFEKFKNNYLKRLL</sequence>
<name>A0A6J5MPY8_9CAUD</name>
<evidence type="ECO:0000313" key="1">
    <source>
        <dbReference type="EMBL" id="CAB4148864.1"/>
    </source>
</evidence>
<organism evidence="1">
    <name type="scientific">uncultured Caudovirales phage</name>
    <dbReference type="NCBI Taxonomy" id="2100421"/>
    <lineage>
        <taxon>Viruses</taxon>
        <taxon>Duplodnaviria</taxon>
        <taxon>Heunggongvirae</taxon>
        <taxon>Uroviricota</taxon>
        <taxon>Caudoviricetes</taxon>
        <taxon>Peduoviridae</taxon>
        <taxon>Maltschvirus</taxon>
        <taxon>Maltschvirus maltsch</taxon>
    </lineage>
</organism>
<protein>
    <submittedName>
        <fullName evidence="1">Uncharacterized protein</fullName>
    </submittedName>
</protein>
<dbReference type="EMBL" id="LR796497">
    <property type="protein sequence ID" value="CAB4148864.1"/>
    <property type="molecule type" value="Genomic_DNA"/>
</dbReference>
<proteinExistence type="predicted"/>
<accession>A0A6J5MPY8</accession>
<gene>
    <name evidence="1" type="ORF">UFOVP532_34</name>
</gene>